<dbReference type="InterPro" id="IPR035901">
    <property type="entry name" value="GIY-YIG_endonuc_sf"/>
</dbReference>
<dbReference type="SUPFAM" id="SSF82771">
    <property type="entry name" value="GIY-YIG endonuclease"/>
    <property type="match status" value="1"/>
</dbReference>
<dbReference type="RefSeq" id="WP_224140647.1">
    <property type="nucleotide sequence ID" value="NZ_JAIQUM010000048.1"/>
</dbReference>
<dbReference type="InterPro" id="IPR000305">
    <property type="entry name" value="GIY-YIG_endonuc"/>
</dbReference>
<evidence type="ECO:0000259" key="1">
    <source>
        <dbReference type="PROSITE" id="PS50164"/>
    </source>
</evidence>
<comment type="caution">
    <text evidence="2">The sequence shown here is derived from an EMBL/GenBank/DDBJ whole genome shotgun (WGS) entry which is preliminary data.</text>
</comment>
<dbReference type="PROSITE" id="PS50164">
    <property type="entry name" value="GIY_YIG"/>
    <property type="match status" value="1"/>
</dbReference>
<accession>A0ABS7UW76</accession>
<organism evidence="2 3">
    <name type="scientific">Metabacillus rhizolycopersici</name>
    <dbReference type="NCBI Taxonomy" id="2875709"/>
    <lineage>
        <taxon>Bacteria</taxon>
        <taxon>Bacillati</taxon>
        <taxon>Bacillota</taxon>
        <taxon>Bacilli</taxon>
        <taxon>Bacillales</taxon>
        <taxon>Bacillaceae</taxon>
        <taxon>Metabacillus</taxon>
    </lineage>
</organism>
<evidence type="ECO:0000313" key="3">
    <source>
        <dbReference type="Proteomes" id="UP001165287"/>
    </source>
</evidence>
<dbReference type="Gene3D" id="3.40.1440.10">
    <property type="entry name" value="GIY-YIG endonuclease"/>
    <property type="match status" value="1"/>
</dbReference>
<proteinExistence type="predicted"/>
<keyword evidence="3" id="KW-1185">Reference proteome</keyword>
<dbReference type="Proteomes" id="UP001165287">
    <property type="component" value="Unassembled WGS sequence"/>
</dbReference>
<feature type="domain" description="GIY-YIG" evidence="1">
    <location>
        <begin position="119"/>
        <end position="214"/>
    </location>
</feature>
<sequence length="299" mass="34774">MSNEFSQEEILRLINQQKIAVHRTEINYQRAVALSVQAITEDERNWIRQILSAEDSDSDPFKPSPNYVRLKKAQFEIRESKENVRKDLDTLRENMKKFTPKELIELSNKNVRESRGIKNFDGIYIIHNCVKDIYYVGQAVRVFDRAYRHFVTNPAKNEKRYEGTVEFNLPEIYDDYHLGDKFDISLIPLGDTSFSTLDDLEAYAISAYNASVEYGGYNRTHGNVITKVCFKNDSEEKAANLILNKIKGTEIFSNLKNNDDRRKYTHTLALELALPSNLNFRSNFSKSIKECQKANKKKY</sequence>
<name>A0ABS7UW76_9BACI</name>
<evidence type="ECO:0000313" key="2">
    <source>
        <dbReference type="EMBL" id="MBZ5752184.1"/>
    </source>
</evidence>
<reference evidence="2" key="1">
    <citation type="submission" date="2024-05" db="EMBL/GenBank/DDBJ databases">
        <title>Metabacillus sp. nov., isolated from the rhizosphere soil of tomato plants.</title>
        <authorList>
            <person name="Ma R."/>
        </authorList>
    </citation>
    <scope>NUCLEOTIDE SEQUENCE</scope>
    <source>
        <strain evidence="2">DBTR6</strain>
    </source>
</reference>
<protein>
    <submittedName>
        <fullName evidence="2">Excinuclease ABC subunit C</fullName>
    </submittedName>
</protein>
<dbReference type="EMBL" id="JAIQUM010000048">
    <property type="protein sequence ID" value="MBZ5752184.1"/>
    <property type="molecule type" value="Genomic_DNA"/>
</dbReference>
<gene>
    <name evidence="2" type="ORF">K9V48_18485</name>
</gene>